<dbReference type="Gene3D" id="3.30.457.60">
    <property type="match status" value="1"/>
</dbReference>
<evidence type="ECO:0000256" key="1">
    <source>
        <dbReference type="ARBA" id="ARBA00004123"/>
    </source>
</evidence>
<dbReference type="PANTHER" id="PTHR23168:SF0">
    <property type="entry name" value="MITOTIC SPINDLE ASSEMBLY CHECKPOINT PROTEIN MAD1"/>
    <property type="match status" value="1"/>
</dbReference>
<proteinExistence type="inferred from homology"/>
<feature type="coiled-coil region" evidence="8">
    <location>
        <begin position="590"/>
        <end position="645"/>
    </location>
</feature>
<evidence type="ECO:0000313" key="11">
    <source>
        <dbReference type="Proteomes" id="UP000443090"/>
    </source>
</evidence>
<evidence type="ECO:0000256" key="2">
    <source>
        <dbReference type="ARBA" id="ARBA00008029"/>
    </source>
</evidence>
<dbReference type="GO" id="GO:0051301">
    <property type="term" value="P:cell division"/>
    <property type="evidence" value="ECO:0007669"/>
    <property type="project" value="UniProtKB-KW"/>
</dbReference>
<comment type="subcellular location">
    <subcellularLocation>
        <location evidence="1">Nucleus</location>
    </subcellularLocation>
</comment>
<comment type="similarity">
    <text evidence="2">Belongs to the MAD1 family.</text>
</comment>
<keyword evidence="7" id="KW-0131">Cell cycle</keyword>
<keyword evidence="5" id="KW-0498">Mitosis</keyword>
<evidence type="ECO:0000256" key="9">
    <source>
        <dbReference type="SAM" id="MobiDB-lite"/>
    </source>
</evidence>
<dbReference type="Proteomes" id="UP000443090">
    <property type="component" value="Unassembled WGS sequence"/>
</dbReference>
<evidence type="ECO:0000256" key="8">
    <source>
        <dbReference type="SAM" id="Coils"/>
    </source>
</evidence>
<feature type="compositionally biased region" description="Polar residues" evidence="9">
    <location>
        <begin position="1"/>
        <end position="10"/>
    </location>
</feature>
<feature type="compositionally biased region" description="Basic residues" evidence="9">
    <location>
        <begin position="541"/>
        <end position="550"/>
    </location>
</feature>
<feature type="region of interest" description="Disordered" evidence="9">
    <location>
        <begin position="504"/>
        <end position="576"/>
    </location>
</feature>
<dbReference type="Pfam" id="PF05557">
    <property type="entry name" value="MAD"/>
    <property type="match status" value="1"/>
</dbReference>
<dbReference type="Gene3D" id="1.20.5.170">
    <property type="match status" value="1"/>
</dbReference>
<feature type="region of interest" description="Disordered" evidence="9">
    <location>
        <begin position="126"/>
        <end position="157"/>
    </location>
</feature>
<dbReference type="PANTHER" id="PTHR23168">
    <property type="entry name" value="MITOTIC SPINDLE ASSEMBLY CHECKPOINT PROTEIN MAD1 MITOTIC ARREST DEFICIENT-LIKE PROTEIN 1"/>
    <property type="match status" value="1"/>
</dbReference>
<dbReference type="GO" id="GO:0000776">
    <property type="term" value="C:kinetochore"/>
    <property type="evidence" value="ECO:0007669"/>
    <property type="project" value="TreeGrafter"/>
</dbReference>
<keyword evidence="11" id="KW-1185">Reference proteome</keyword>
<sequence length="752" mass="85583">MRSHTPQQAADASRRRSSITAAHRTSIGSSIPRVQSRIGLGRPANSRPSYDFITGETIGRPPSREAGFRQSIRKPSVEVLRDQSSSDADPEREKHRRELDELKAEVKTLKYTIDNHKQEEELAKLRHESELRDTRRKAEDDFKKMQAAESEKSKAQRQYEALSKQLTEVTDTASNEKAALERRLREIDENKRILEEAVDDIKLEREESVRGVERRAAELETRNATLQHSVEELQEDSDKREALLQEAQQQLSDKEKANGELESEVLRLKAQTGDADTLGIIKRELSEQVAHIRKLEAANREQAAELKHFKRLHKSVEVVEEEKRSLQRKLESLEALENDLGEARIQRQRLEDERLAWTAYLQSQAGEDGQLEFDSPEALARALVEERMQTASLVERLGALEAESQERDLSIQGLEAEKIQLSAEIEKLKTAGVAAGSNKVQLRLERQRALAIKEAEYLRAQLKTYDTEDNTFQPESVDEAKLKRISELEDMVEQYRQEVQTLHAELASQDKPTQAEAAGTKRPRDDSEDNERVAIVPKKPQATRRPHHPSNQHQSPPKRTLAASQQSKTRILSLRSNPTAEVEAIKMSTLNGLRQENADLLAQLQGSKRVTTVPASQLEASRRDVQDAENRLASEKKRNDRLMKVWGEKSHEFRNLVISLLGWDVVFMRDGKTKVTSHFYKSTGDEENSILFDGERGTMKISGGPHSAFAVKIENQIRFWVKERGSIPCFLAALTLEFYEERFKDGTLSIDV</sequence>
<accession>A0A8H8UGA9</accession>
<keyword evidence="6" id="KW-0539">Nucleus</keyword>
<comment type="caution">
    <text evidence="10">The sequence shown here is derived from an EMBL/GenBank/DDBJ whole genome shotgun (WGS) entry which is preliminary data.</text>
</comment>
<dbReference type="OrthoDB" id="331602at2759"/>
<gene>
    <name evidence="10" type="primary">MAD1</name>
    <name evidence="10" type="ORF">LOCC1_G003375</name>
</gene>
<evidence type="ECO:0000256" key="5">
    <source>
        <dbReference type="ARBA" id="ARBA00022776"/>
    </source>
</evidence>
<evidence type="ECO:0000256" key="6">
    <source>
        <dbReference type="ARBA" id="ARBA00023242"/>
    </source>
</evidence>
<evidence type="ECO:0000256" key="4">
    <source>
        <dbReference type="ARBA" id="ARBA00022618"/>
    </source>
</evidence>
<dbReference type="GO" id="GO:0005635">
    <property type="term" value="C:nuclear envelope"/>
    <property type="evidence" value="ECO:0007669"/>
    <property type="project" value="TreeGrafter"/>
</dbReference>
<name>A0A8H8UGA9_9HELO</name>
<dbReference type="GO" id="GO:0007094">
    <property type="term" value="P:mitotic spindle assembly checkpoint signaling"/>
    <property type="evidence" value="ECO:0007669"/>
    <property type="project" value="InterPro"/>
</dbReference>
<keyword evidence="8" id="KW-0175">Coiled coil</keyword>
<dbReference type="InterPro" id="IPR008672">
    <property type="entry name" value="Mad1"/>
</dbReference>
<dbReference type="GO" id="GO:0072686">
    <property type="term" value="C:mitotic spindle"/>
    <property type="evidence" value="ECO:0007669"/>
    <property type="project" value="TreeGrafter"/>
</dbReference>
<feature type="compositionally biased region" description="Polar residues" evidence="9">
    <location>
        <begin position="562"/>
        <end position="576"/>
    </location>
</feature>
<evidence type="ECO:0000256" key="3">
    <source>
        <dbReference type="ARBA" id="ARBA00022019"/>
    </source>
</evidence>
<evidence type="ECO:0000256" key="7">
    <source>
        <dbReference type="ARBA" id="ARBA00023306"/>
    </source>
</evidence>
<keyword evidence="4" id="KW-0132">Cell division</keyword>
<dbReference type="EMBL" id="QGMI01000121">
    <property type="protein sequence ID" value="TVY46918.1"/>
    <property type="molecule type" value="Genomic_DNA"/>
</dbReference>
<feature type="compositionally biased region" description="Basic and acidic residues" evidence="9">
    <location>
        <begin position="126"/>
        <end position="154"/>
    </location>
</feature>
<feature type="region of interest" description="Disordered" evidence="9">
    <location>
        <begin position="1"/>
        <end position="100"/>
    </location>
</feature>
<feature type="compositionally biased region" description="Basic and acidic residues" evidence="9">
    <location>
        <begin position="89"/>
        <end position="100"/>
    </location>
</feature>
<dbReference type="AlphaFoldDB" id="A0A8H8UGA9"/>
<dbReference type="GO" id="GO:0051315">
    <property type="term" value="P:attachment of mitotic spindle microtubules to kinetochore"/>
    <property type="evidence" value="ECO:0007669"/>
    <property type="project" value="TreeGrafter"/>
</dbReference>
<protein>
    <recommendedName>
        <fullName evidence="3">Spindle assembly checkpoint component MAD1</fullName>
    </recommendedName>
</protein>
<dbReference type="Gene3D" id="6.10.250.90">
    <property type="match status" value="1"/>
</dbReference>
<evidence type="ECO:0000313" key="10">
    <source>
        <dbReference type="EMBL" id="TVY46918.1"/>
    </source>
</evidence>
<organism evidence="10 11">
    <name type="scientific">Lachnellula occidentalis</name>
    <dbReference type="NCBI Taxonomy" id="215460"/>
    <lineage>
        <taxon>Eukaryota</taxon>
        <taxon>Fungi</taxon>
        <taxon>Dikarya</taxon>
        <taxon>Ascomycota</taxon>
        <taxon>Pezizomycotina</taxon>
        <taxon>Leotiomycetes</taxon>
        <taxon>Helotiales</taxon>
        <taxon>Lachnaceae</taxon>
        <taxon>Lachnellula</taxon>
    </lineage>
</organism>
<reference evidence="10 11" key="1">
    <citation type="submission" date="2018-05" db="EMBL/GenBank/DDBJ databases">
        <title>Genome sequencing and assembly of the regulated plant pathogen Lachnellula willkommii and related sister species for the development of diagnostic species identification markers.</title>
        <authorList>
            <person name="Giroux E."/>
            <person name="Bilodeau G."/>
        </authorList>
    </citation>
    <scope>NUCLEOTIDE SEQUENCE [LARGE SCALE GENOMIC DNA]</scope>
    <source>
        <strain evidence="10 11">CBS 160.35</strain>
    </source>
</reference>